<feature type="region of interest" description="Disordered" evidence="2">
    <location>
        <begin position="140"/>
        <end position="204"/>
    </location>
</feature>
<comment type="similarity">
    <text evidence="1">Belongs to the choline/ethanolamine kinase family.</text>
</comment>
<feature type="compositionally biased region" description="Basic and acidic residues" evidence="2">
    <location>
        <begin position="176"/>
        <end position="197"/>
    </location>
</feature>
<dbReference type="Pfam" id="PF01633">
    <property type="entry name" value="Choline_kinase"/>
    <property type="match status" value="1"/>
</dbReference>
<dbReference type="OrthoDB" id="10267235at2759"/>
<evidence type="ECO:0000256" key="2">
    <source>
        <dbReference type="SAM" id="MobiDB-lite"/>
    </source>
</evidence>
<dbReference type="GO" id="GO:0004103">
    <property type="term" value="F:choline kinase activity"/>
    <property type="evidence" value="ECO:0007669"/>
    <property type="project" value="TreeGrafter"/>
</dbReference>
<reference evidence="4 5" key="1">
    <citation type="journal article" date="2018" name="Mol. Ecol.">
        <title>The obligate alkalophilic soda-lake fungus Sodiomyces alkalinus has shifted to a protein diet.</title>
        <authorList>
            <person name="Grum-Grzhimaylo A.A."/>
            <person name="Falkoski D.L."/>
            <person name="van den Heuvel J."/>
            <person name="Valero-Jimenez C.A."/>
            <person name="Min B."/>
            <person name="Choi I.G."/>
            <person name="Lipzen A."/>
            <person name="Daum C.G."/>
            <person name="Aanen D.K."/>
            <person name="Tsang A."/>
            <person name="Henrissat B."/>
            <person name="Bilanenko E.N."/>
            <person name="de Vries R.P."/>
            <person name="van Kan J.A.L."/>
            <person name="Grigoriev I.V."/>
            <person name="Debets A.J.M."/>
        </authorList>
    </citation>
    <scope>NUCLEOTIDE SEQUENCE [LARGE SCALE GENOMIC DNA]</scope>
    <source>
        <strain evidence="4 5">F11</strain>
    </source>
</reference>
<organism evidence="4 5">
    <name type="scientific">Sodiomyces alkalinus (strain CBS 110278 / VKM F-3762 / F11)</name>
    <name type="common">Alkaliphilic filamentous fungus</name>
    <dbReference type="NCBI Taxonomy" id="1314773"/>
    <lineage>
        <taxon>Eukaryota</taxon>
        <taxon>Fungi</taxon>
        <taxon>Dikarya</taxon>
        <taxon>Ascomycota</taxon>
        <taxon>Pezizomycotina</taxon>
        <taxon>Sordariomycetes</taxon>
        <taxon>Hypocreomycetidae</taxon>
        <taxon>Glomerellales</taxon>
        <taxon>Plectosphaerellaceae</taxon>
        <taxon>Sodiomyces</taxon>
    </lineage>
</organism>
<dbReference type="InterPro" id="IPR011009">
    <property type="entry name" value="Kinase-like_dom_sf"/>
</dbReference>
<keyword evidence="4" id="KW-0808">Transferase</keyword>
<dbReference type="GO" id="GO:0006646">
    <property type="term" value="P:phosphatidylethanolamine biosynthetic process"/>
    <property type="evidence" value="ECO:0007669"/>
    <property type="project" value="TreeGrafter"/>
</dbReference>
<feature type="compositionally biased region" description="Polar residues" evidence="2">
    <location>
        <begin position="110"/>
        <end position="121"/>
    </location>
</feature>
<dbReference type="PANTHER" id="PTHR22603:SF93">
    <property type="entry name" value="RE24176P"/>
    <property type="match status" value="1"/>
</dbReference>
<accession>A0A3N2PLK3</accession>
<dbReference type="Gene3D" id="3.90.1200.10">
    <property type="match status" value="1"/>
</dbReference>
<feature type="region of interest" description="Disordered" evidence="2">
    <location>
        <begin position="629"/>
        <end position="652"/>
    </location>
</feature>
<dbReference type="RefSeq" id="XP_028463217.1">
    <property type="nucleotide sequence ID" value="XM_028612684.1"/>
</dbReference>
<dbReference type="Proteomes" id="UP000272025">
    <property type="component" value="Unassembled WGS sequence"/>
</dbReference>
<feature type="compositionally biased region" description="Low complexity" evidence="2">
    <location>
        <begin position="635"/>
        <end position="652"/>
    </location>
</feature>
<dbReference type="CDD" id="cd05157">
    <property type="entry name" value="ETNK_euk"/>
    <property type="match status" value="1"/>
</dbReference>
<feature type="domain" description="Choline kinase N-terminal" evidence="3">
    <location>
        <begin position="256"/>
        <end position="327"/>
    </location>
</feature>
<dbReference type="InterPro" id="IPR007521">
    <property type="entry name" value="Choline_kin_N"/>
</dbReference>
<gene>
    <name evidence="4" type="ORF">SODALDRAFT_337420</name>
</gene>
<dbReference type="Pfam" id="PF04428">
    <property type="entry name" value="Choline_kin_N"/>
    <property type="match status" value="1"/>
</dbReference>
<dbReference type="GO" id="GO:0005737">
    <property type="term" value="C:cytoplasm"/>
    <property type="evidence" value="ECO:0007669"/>
    <property type="project" value="TreeGrafter"/>
</dbReference>
<dbReference type="Gene3D" id="3.30.200.20">
    <property type="entry name" value="Phosphorylase Kinase, domain 1"/>
    <property type="match status" value="1"/>
</dbReference>
<keyword evidence="4" id="KW-0418">Kinase</keyword>
<dbReference type="EMBL" id="ML119061">
    <property type="protein sequence ID" value="ROT35411.1"/>
    <property type="molecule type" value="Genomic_DNA"/>
</dbReference>
<evidence type="ECO:0000313" key="4">
    <source>
        <dbReference type="EMBL" id="ROT35411.1"/>
    </source>
</evidence>
<feature type="region of interest" description="Disordered" evidence="2">
    <location>
        <begin position="1"/>
        <end position="121"/>
    </location>
</feature>
<dbReference type="AlphaFoldDB" id="A0A3N2PLK3"/>
<sequence>MADSSRISQVSGSGSQPLRSALKSDDGPERPHASGPASSSSKVVQIVASPEPLPNSSSESQLKRQYSANVANKRLGGRPTMPPSAASSRTSLNGLADQAFTQDTPDDISEQPQNNAPNRKQQYVSQKLLSQVYDWLEHEQRKKETRGNHQKHHQQQHDHHHHHLHLGSSWRKQRSQKKENDGTESEPPHSARPRSDSVDSQTSDVDLDKLQRILEENMSAMGLDSIPTFGPRRSSISRHKRLGSRTLFVRNTGSDTDYVDGDVVVPACDAVLDNTKTLSYNSGRSSTNLFAAGKAEAKEKEAWETFRNEIIRLARTLRIKGWRRVPLSWGDRISVQRLSGALTNSVYVVTPPPPQDLEPAPGKKAPSKLLLRIYGPQVGQLIDREQELSVLKRLARKKIGPRLLGTFTNGRFEHYFNSTTLTPANLREPETYRQIAKRMRELHDGVEILESERAAGPAVWCNWDRWLANVEKMVVPLDEEAKAKTSGNTLPGPSVFRGRGFVCGTEWPKFKAAVEKYRQFLVGRYKDAEDINWRLVFAHNDTQYGNILRIRPDDEKSPLLQPANEHKQLIVIDFEYAAANLPGLEFANHFTEWCYNYHGTVPHACKTERYPMPEDQRRFIKAYVDHRPQFPHSGSTPRLTPLDTPTSTPTGGNNPALHATGSTSSIVDFMLDARVPAGQWREEERQQEEATEKAVTELMEETRLWRAANSAQWVAWGIVQAKIPGVDVDGGAAEAGTENDSAAAIYGANGEKEEEEEEFDYLRYAQDRALFFWGDCIQLGLVKVEELPDDIRDRVKYVDR</sequence>
<dbReference type="GO" id="GO:0004305">
    <property type="term" value="F:ethanolamine kinase activity"/>
    <property type="evidence" value="ECO:0007669"/>
    <property type="project" value="TreeGrafter"/>
</dbReference>
<feature type="compositionally biased region" description="Polar residues" evidence="2">
    <location>
        <begin position="85"/>
        <end position="103"/>
    </location>
</feature>
<feature type="compositionally biased region" description="Low complexity" evidence="2">
    <location>
        <begin position="1"/>
        <end position="16"/>
    </location>
</feature>
<dbReference type="GeneID" id="39581162"/>
<protein>
    <submittedName>
        <fullName evidence="4">Kinase-like protein</fullName>
    </submittedName>
</protein>
<evidence type="ECO:0000259" key="3">
    <source>
        <dbReference type="Pfam" id="PF04428"/>
    </source>
</evidence>
<name>A0A3N2PLK3_SODAK</name>
<feature type="compositionally biased region" description="Basic residues" evidence="2">
    <location>
        <begin position="148"/>
        <end position="175"/>
    </location>
</feature>
<feature type="compositionally biased region" description="Basic and acidic residues" evidence="2">
    <location>
        <begin position="22"/>
        <end position="32"/>
    </location>
</feature>
<dbReference type="STRING" id="1314773.A0A3N2PLK3"/>
<proteinExistence type="inferred from homology"/>
<dbReference type="PANTHER" id="PTHR22603">
    <property type="entry name" value="CHOLINE/ETHANOALAMINE KINASE"/>
    <property type="match status" value="1"/>
</dbReference>
<evidence type="ECO:0000313" key="5">
    <source>
        <dbReference type="Proteomes" id="UP000272025"/>
    </source>
</evidence>
<keyword evidence="5" id="KW-1185">Reference proteome</keyword>
<evidence type="ECO:0000256" key="1">
    <source>
        <dbReference type="ARBA" id="ARBA00038211"/>
    </source>
</evidence>
<dbReference type="SUPFAM" id="SSF56112">
    <property type="entry name" value="Protein kinase-like (PK-like)"/>
    <property type="match status" value="1"/>
</dbReference>